<proteinExistence type="predicted"/>
<evidence type="ECO:0000256" key="1">
    <source>
        <dbReference type="SAM" id="MobiDB-lite"/>
    </source>
</evidence>
<feature type="region of interest" description="Disordered" evidence="1">
    <location>
        <begin position="57"/>
        <end position="90"/>
    </location>
</feature>
<dbReference type="Proteomes" id="UP001595955">
    <property type="component" value="Unassembled WGS sequence"/>
</dbReference>
<dbReference type="EMBL" id="JBHSGF010000006">
    <property type="protein sequence ID" value="MFC4555494.1"/>
    <property type="molecule type" value="Genomic_DNA"/>
</dbReference>
<comment type="caution">
    <text evidence="2">The sequence shown here is derived from an EMBL/GenBank/DDBJ whole genome shotgun (WGS) entry which is preliminary data.</text>
</comment>
<organism evidence="2 3">
    <name type="scientific">Georgenia faecalis</name>
    <dbReference type="NCBI Taxonomy" id="2483799"/>
    <lineage>
        <taxon>Bacteria</taxon>
        <taxon>Bacillati</taxon>
        <taxon>Actinomycetota</taxon>
        <taxon>Actinomycetes</taxon>
        <taxon>Micrococcales</taxon>
        <taxon>Bogoriellaceae</taxon>
        <taxon>Georgenia</taxon>
    </lineage>
</organism>
<reference evidence="3" key="1">
    <citation type="journal article" date="2019" name="Int. J. Syst. Evol. Microbiol.">
        <title>The Global Catalogue of Microorganisms (GCM) 10K type strain sequencing project: providing services to taxonomists for standard genome sequencing and annotation.</title>
        <authorList>
            <consortium name="The Broad Institute Genomics Platform"/>
            <consortium name="The Broad Institute Genome Sequencing Center for Infectious Disease"/>
            <person name="Wu L."/>
            <person name="Ma J."/>
        </authorList>
    </citation>
    <scope>NUCLEOTIDE SEQUENCE [LARGE SCALE GENOMIC DNA]</scope>
    <source>
        <strain evidence="3">JCM 3369</strain>
    </source>
</reference>
<dbReference type="RefSeq" id="WP_122823629.1">
    <property type="nucleotide sequence ID" value="NZ_CP033325.1"/>
</dbReference>
<gene>
    <name evidence="2" type="ORF">ACFO3F_09570</name>
</gene>
<accession>A0ABV9D9R4</accession>
<sequence length="90" mass="9403">MGELTMRTAARLARTHLLVVYRALRTGRLHGERLTEHEWSIREECLRAWIGRQPCGHDGAVPAAGGAAPAGNDALPAPDGSPAGPAPASG</sequence>
<keyword evidence="3" id="KW-1185">Reference proteome</keyword>
<evidence type="ECO:0000313" key="2">
    <source>
        <dbReference type="EMBL" id="MFC4555494.1"/>
    </source>
</evidence>
<evidence type="ECO:0000313" key="3">
    <source>
        <dbReference type="Proteomes" id="UP001595955"/>
    </source>
</evidence>
<name>A0ABV9D9R4_9MICO</name>
<evidence type="ECO:0008006" key="4">
    <source>
        <dbReference type="Google" id="ProtNLM"/>
    </source>
</evidence>
<protein>
    <recommendedName>
        <fullName evidence="4">Helix-turn-helix domain-containing protein</fullName>
    </recommendedName>
</protein>